<keyword evidence="2" id="KW-1185">Reference proteome</keyword>
<dbReference type="EMBL" id="BPQB01000271">
    <property type="protein sequence ID" value="GJF00971.1"/>
    <property type="molecule type" value="Genomic_DNA"/>
</dbReference>
<dbReference type="Proteomes" id="UP000703269">
    <property type="component" value="Unassembled WGS sequence"/>
</dbReference>
<evidence type="ECO:0000313" key="2">
    <source>
        <dbReference type="Proteomes" id="UP000703269"/>
    </source>
</evidence>
<evidence type="ECO:0000313" key="1">
    <source>
        <dbReference type="EMBL" id="GJF00971.1"/>
    </source>
</evidence>
<gene>
    <name evidence="1" type="ORF">PsYK624_172750</name>
</gene>
<sequence>MNPPVPAINAAGNVFPTQQSSQRGWWRDYFHDHPLASQKHAESYTNSRRRDKIKISVKSQREDVLRVARGVCRISRMLCG</sequence>
<comment type="caution">
    <text evidence="1">The sequence shown here is derived from an EMBL/GenBank/DDBJ whole genome shotgun (WGS) entry which is preliminary data.</text>
</comment>
<proteinExistence type="predicted"/>
<name>A0A9P3GSA8_9APHY</name>
<accession>A0A9P3GSA8</accession>
<organism evidence="1 2">
    <name type="scientific">Phanerochaete sordida</name>
    <dbReference type="NCBI Taxonomy" id="48140"/>
    <lineage>
        <taxon>Eukaryota</taxon>
        <taxon>Fungi</taxon>
        <taxon>Dikarya</taxon>
        <taxon>Basidiomycota</taxon>
        <taxon>Agaricomycotina</taxon>
        <taxon>Agaricomycetes</taxon>
        <taxon>Polyporales</taxon>
        <taxon>Phanerochaetaceae</taxon>
        <taxon>Phanerochaete</taxon>
    </lineage>
</organism>
<reference evidence="1 2" key="1">
    <citation type="submission" date="2021-08" db="EMBL/GenBank/DDBJ databases">
        <title>Draft Genome Sequence of Phanerochaete sordida strain YK-624.</title>
        <authorList>
            <person name="Mori T."/>
            <person name="Dohra H."/>
            <person name="Suzuki T."/>
            <person name="Kawagishi H."/>
            <person name="Hirai H."/>
        </authorList>
    </citation>
    <scope>NUCLEOTIDE SEQUENCE [LARGE SCALE GENOMIC DNA]</scope>
    <source>
        <strain evidence="1 2">YK-624</strain>
    </source>
</reference>
<dbReference type="AlphaFoldDB" id="A0A9P3GSA8"/>
<protein>
    <submittedName>
        <fullName evidence="1">Uncharacterized protein</fullName>
    </submittedName>
</protein>